<feature type="transmembrane region" description="Helical" evidence="10">
    <location>
        <begin position="426"/>
        <end position="451"/>
    </location>
</feature>
<keyword evidence="14" id="KW-1185">Reference proteome</keyword>
<evidence type="ECO:0000256" key="11">
    <source>
        <dbReference type="SAM" id="MobiDB-lite"/>
    </source>
</evidence>
<dbReference type="InterPro" id="IPR004837">
    <property type="entry name" value="NaCa_Exmemb"/>
</dbReference>
<feature type="transmembrane region" description="Helical" evidence="10">
    <location>
        <begin position="463"/>
        <end position="480"/>
    </location>
</feature>
<gene>
    <name evidence="13" type="ORF">B0H15DRAFT_825669</name>
</gene>
<dbReference type="GO" id="GO:0000329">
    <property type="term" value="C:fungal-type vacuole membrane"/>
    <property type="evidence" value="ECO:0007669"/>
    <property type="project" value="TreeGrafter"/>
</dbReference>
<keyword evidence="8 10" id="KW-0406">Ion transport</keyword>
<feature type="transmembrane region" description="Helical" evidence="10">
    <location>
        <begin position="229"/>
        <end position="249"/>
    </location>
</feature>
<dbReference type="PANTHER" id="PTHR31503">
    <property type="entry name" value="VACUOLAR CALCIUM ION TRANSPORTER"/>
    <property type="match status" value="1"/>
</dbReference>
<evidence type="ECO:0000256" key="2">
    <source>
        <dbReference type="ARBA" id="ARBA00008170"/>
    </source>
</evidence>
<dbReference type="NCBIfam" id="TIGR00378">
    <property type="entry name" value="cax"/>
    <property type="match status" value="1"/>
</dbReference>
<keyword evidence="9 10" id="KW-0472">Membrane</keyword>
<keyword evidence="10" id="KW-0926">Vacuole</keyword>
<evidence type="ECO:0000256" key="5">
    <source>
        <dbReference type="ARBA" id="ARBA00022692"/>
    </source>
</evidence>
<keyword evidence="10" id="KW-0050">Antiport</keyword>
<evidence type="ECO:0000256" key="10">
    <source>
        <dbReference type="RuleBase" id="RU365028"/>
    </source>
</evidence>
<evidence type="ECO:0000256" key="3">
    <source>
        <dbReference type="ARBA" id="ARBA00022448"/>
    </source>
</evidence>
<comment type="similarity">
    <text evidence="2 10">Belongs to the Ca(2+):cation antiporter (CaCA) (TC 2.A.19) family.</text>
</comment>
<dbReference type="AlphaFoldDB" id="A0AAD6XY42"/>
<feature type="transmembrane region" description="Helical" evidence="10">
    <location>
        <begin position="357"/>
        <end position="377"/>
    </location>
</feature>
<dbReference type="Pfam" id="PF01699">
    <property type="entry name" value="Na_Ca_ex"/>
    <property type="match status" value="2"/>
</dbReference>
<feature type="region of interest" description="Disordered" evidence="11">
    <location>
        <begin position="1"/>
        <end position="54"/>
    </location>
</feature>
<proteinExistence type="inferred from homology"/>
<feature type="transmembrane region" description="Helical" evidence="10">
    <location>
        <begin position="487"/>
        <end position="507"/>
    </location>
</feature>
<name>A0AAD6XY42_9AGAR</name>
<feature type="transmembrane region" description="Helical" evidence="10">
    <location>
        <begin position="397"/>
        <end position="419"/>
    </location>
</feature>
<dbReference type="EMBL" id="JARJCN010000011">
    <property type="protein sequence ID" value="KAJ7096583.1"/>
    <property type="molecule type" value="Genomic_DNA"/>
</dbReference>
<keyword evidence="4 10" id="KW-0109">Calcium transport</keyword>
<dbReference type="Gene3D" id="1.20.1420.30">
    <property type="entry name" value="NCX, central ion-binding region"/>
    <property type="match status" value="2"/>
</dbReference>
<feature type="transmembrane region" description="Helical" evidence="10">
    <location>
        <begin position="194"/>
        <end position="217"/>
    </location>
</feature>
<comment type="subcellular location">
    <subcellularLocation>
        <location evidence="1">Endomembrane system</location>
        <topology evidence="1">Multi-pass membrane protein</topology>
    </subcellularLocation>
    <subcellularLocation>
        <location evidence="10">Vacuole membrane</location>
    </subcellularLocation>
</comment>
<dbReference type="InterPro" id="IPR004798">
    <property type="entry name" value="CAX-like"/>
</dbReference>
<evidence type="ECO:0000256" key="1">
    <source>
        <dbReference type="ARBA" id="ARBA00004127"/>
    </source>
</evidence>
<dbReference type="Proteomes" id="UP001222325">
    <property type="component" value="Unassembled WGS sequence"/>
</dbReference>
<evidence type="ECO:0000256" key="7">
    <source>
        <dbReference type="ARBA" id="ARBA00022989"/>
    </source>
</evidence>
<dbReference type="PANTHER" id="PTHR31503:SF20">
    <property type="entry name" value="CA(2+)_H(+) EXCHANGER, PUTATIVE (EUROFUNG)-RELATED"/>
    <property type="match status" value="1"/>
</dbReference>
<dbReference type="InterPro" id="IPR044880">
    <property type="entry name" value="NCX_ion-bd_dom_sf"/>
</dbReference>
<keyword evidence="3 10" id="KW-0813">Transport</keyword>
<feature type="domain" description="Sodium/calcium exchanger membrane region" evidence="12">
    <location>
        <begin position="129"/>
        <end position="289"/>
    </location>
</feature>
<feature type="transmembrane region" description="Helical" evidence="10">
    <location>
        <begin position="161"/>
        <end position="182"/>
    </location>
</feature>
<sequence>MSDLLSSTSKSKDRPLSTSSTSSRSKLLLQPPTRSPTGNMEAGTPTGAAPDRTRSSSKLNFLSHLPKLPAPGSVGNFFRAFLKPAEEVGPIPSLKESLRAVVVSSYLNILLIFIPVSWALHFATPTQYAAIFSTGFMAIIPLAKLLAFATDDLSLRVGQALAGLINATLGNAVELIVAIIALSQCQLGLVQSSLAGSILSNLLLVLGMCFFTGGIRFSEQGFGMGAAQLNSSLLTLSAASLLLPTLYQVIERSDSRASFSTTQAQILKFSHGIAIIMLLMYISFIFFQLGSHTAMFKDDSADIAKSTTYMRHTPTPSSDARSDNLELRTRSIVAEPESTEPGVGQESQDSDIESPQMNGWICMGLLIVVCVFVALTAEFLVASIDGLTESGRISKEFVGIILLPIVGNAAEHASAVTVAIKDKLTLSIGVAVGSSIQIALFVIPLTVIVAWGMGKPMTLLFDPYEVACLFLAILTVNYVLQDGKSNWLEGTILMSLYAILATLFFFYPGMDVAEHFAVCK</sequence>
<comment type="caution">
    <text evidence="13">The sequence shown here is derived from an EMBL/GenBank/DDBJ whole genome shotgun (WGS) entry which is preliminary data.</text>
</comment>
<feature type="transmembrane region" description="Helical" evidence="10">
    <location>
        <begin position="100"/>
        <end position="122"/>
    </location>
</feature>
<dbReference type="InterPro" id="IPR004713">
    <property type="entry name" value="CaH_exchang"/>
</dbReference>
<keyword evidence="7 10" id="KW-1133">Transmembrane helix</keyword>
<keyword evidence="5 10" id="KW-0812">Transmembrane</keyword>
<dbReference type="GO" id="GO:0012505">
    <property type="term" value="C:endomembrane system"/>
    <property type="evidence" value="ECO:0007669"/>
    <property type="project" value="UniProtKB-SubCell"/>
</dbReference>
<evidence type="ECO:0000256" key="4">
    <source>
        <dbReference type="ARBA" id="ARBA00022568"/>
    </source>
</evidence>
<keyword evidence="6 10" id="KW-0106">Calcium</keyword>
<evidence type="ECO:0000256" key="6">
    <source>
        <dbReference type="ARBA" id="ARBA00022837"/>
    </source>
</evidence>
<feature type="transmembrane region" description="Helical" evidence="10">
    <location>
        <begin position="128"/>
        <end position="149"/>
    </location>
</feature>
<reference evidence="13" key="1">
    <citation type="submission" date="2023-03" db="EMBL/GenBank/DDBJ databases">
        <title>Massive genome expansion in bonnet fungi (Mycena s.s.) driven by repeated elements and novel gene families across ecological guilds.</title>
        <authorList>
            <consortium name="Lawrence Berkeley National Laboratory"/>
            <person name="Harder C.B."/>
            <person name="Miyauchi S."/>
            <person name="Viragh M."/>
            <person name="Kuo A."/>
            <person name="Thoen E."/>
            <person name="Andreopoulos B."/>
            <person name="Lu D."/>
            <person name="Skrede I."/>
            <person name="Drula E."/>
            <person name="Henrissat B."/>
            <person name="Morin E."/>
            <person name="Kohler A."/>
            <person name="Barry K."/>
            <person name="LaButti K."/>
            <person name="Morin E."/>
            <person name="Salamov A."/>
            <person name="Lipzen A."/>
            <person name="Mereny Z."/>
            <person name="Hegedus B."/>
            <person name="Baldrian P."/>
            <person name="Stursova M."/>
            <person name="Weitz H."/>
            <person name="Taylor A."/>
            <person name="Grigoriev I.V."/>
            <person name="Nagy L.G."/>
            <person name="Martin F."/>
            <person name="Kauserud H."/>
        </authorList>
    </citation>
    <scope>NUCLEOTIDE SEQUENCE</scope>
    <source>
        <strain evidence="13">CBHHK173m</strain>
    </source>
</reference>
<evidence type="ECO:0000256" key="9">
    <source>
        <dbReference type="ARBA" id="ARBA00023136"/>
    </source>
</evidence>
<protein>
    <recommendedName>
        <fullName evidence="10">Vacuolar calcium ion transporter</fullName>
    </recommendedName>
</protein>
<evidence type="ECO:0000313" key="13">
    <source>
        <dbReference type="EMBL" id="KAJ7096583.1"/>
    </source>
</evidence>
<feature type="transmembrane region" description="Helical" evidence="10">
    <location>
        <begin position="269"/>
        <end position="287"/>
    </location>
</feature>
<dbReference type="GO" id="GO:0015369">
    <property type="term" value="F:calcium:proton antiporter activity"/>
    <property type="evidence" value="ECO:0007669"/>
    <property type="project" value="UniProtKB-UniRule"/>
</dbReference>
<evidence type="ECO:0000259" key="12">
    <source>
        <dbReference type="Pfam" id="PF01699"/>
    </source>
</evidence>
<dbReference type="GO" id="GO:0006874">
    <property type="term" value="P:intracellular calcium ion homeostasis"/>
    <property type="evidence" value="ECO:0007669"/>
    <property type="project" value="TreeGrafter"/>
</dbReference>
<evidence type="ECO:0000313" key="14">
    <source>
        <dbReference type="Proteomes" id="UP001222325"/>
    </source>
</evidence>
<organism evidence="13 14">
    <name type="scientific">Mycena belliarum</name>
    <dbReference type="NCBI Taxonomy" id="1033014"/>
    <lineage>
        <taxon>Eukaryota</taxon>
        <taxon>Fungi</taxon>
        <taxon>Dikarya</taxon>
        <taxon>Basidiomycota</taxon>
        <taxon>Agaricomycotina</taxon>
        <taxon>Agaricomycetes</taxon>
        <taxon>Agaricomycetidae</taxon>
        <taxon>Agaricales</taxon>
        <taxon>Marasmiineae</taxon>
        <taxon>Mycenaceae</taxon>
        <taxon>Mycena</taxon>
    </lineage>
</organism>
<feature type="domain" description="Sodium/calcium exchanger membrane region" evidence="12">
    <location>
        <begin position="363"/>
        <end position="505"/>
    </location>
</feature>
<accession>A0AAD6XY42</accession>
<evidence type="ECO:0000256" key="8">
    <source>
        <dbReference type="ARBA" id="ARBA00023065"/>
    </source>
</evidence>
<feature type="compositionally biased region" description="Low complexity" evidence="11">
    <location>
        <begin position="16"/>
        <end position="29"/>
    </location>
</feature>
<dbReference type="FunFam" id="1.20.1420.30:FF:000024">
    <property type="entry name" value="Calcium/proton exchanger, variant"/>
    <property type="match status" value="1"/>
</dbReference>
<comment type="function">
    <text evidence="10">Has a role in promoting intracellular calcium ion sequestration via the exchange of calcium ions for hydrogen ions across the vacuolar membrane. Involved also in manganese ion homeostasis via its uptake into the vacuole.</text>
</comment>